<dbReference type="PANTHER" id="PTHR28263">
    <property type="entry name" value="GOLGI TO ER TRAFFIC PROTEIN 2"/>
    <property type="match status" value="1"/>
</dbReference>
<keyword evidence="7" id="KW-1185">Reference proteome</keyword>
<feature type="compositionally biased region" description="Polar residues" evidence="4">
    <location>
        <begin position="158"/>
        <end position="167"/>
    </location>
</feature>
<evidence type="ECO:0000256" key="4">
    <source>
        <dbReference type="SAM" id="MobiDB-lite"/>
    </source>
</evidence>
<evidence type="ECO:0000256" key="5">
    <source>
        <dbReference type="SAM" id="Phobius"/>
    </source>
</evidence>
<feature type="compositionally biased region" description="Polar residues" evidence="4">
    <location>
        <begin position="28"/>
        <end position="40"/>
    </location>
</feature>
<feature type="transmembrane region" description="Helical" evidence="5">
    <location>
        <begin position="284"/>
        <end position="304"/>
    </location>
</feature>
<evidence type="ECO:0000256" key="3">
    <source>
        <dbReference type="ARBA" id="ARBA00023136"/>
    </source>
</evidence>
<feature type="compositionally biased region" description="Low complexity" evidence="4">
    <location>
        <begin position="106"/>
        <end position="139"/>
    </location>
</feature>
<keyword evidence="3 5" id="KW-0472">Membrane</keyword>
<accession>A0A9P5RRN4</accession>
<feature type="compositionally biased region" description="Basic and acidic residues" evidence="4">
    <location>
        <begin position="17"/>
        <end position="27"/>
    </location>
</feature>
<sequence>MSDQAEILRKRREARQKKILESGESRLSKITGTSGTNAQVAPSPAVIQAREQLQKKEQEEERLKAMKAAAGASGAVPAIISDDTDESTEPAKNSSVPTSPRINRQPSASSTTAPAPTTSSTTGPGTSTAAAAAAKAASTVEDANDADPDDSLGAPPTHTANASTSSPFGAMGAGGQPNPFMMNDPFFSSPQQQQALTRMMMQEDAAGSNNAAARQHQTGFGAGGAPPGFTVITPQADLTTRWWKLLHFVLSVLFGVGIVYTEYRRQGDLGRFDALATDKPMPYGVYQVAPMPVFWYFVTMELILQSTRMVLHGVTASPSSTLGTIAGFLPPPFSDMIRIFMRYRLIWSSMVNDLSVIVFIVGLTIVFTHMFS</sequence>
<dbReference type="OrthoDB" id="5393181at2759"/>
<protein>
    <submittedName>
        <fullName evidence="6">Uncharacterized protein</fullName>
    </submittedName>
</protein>
<gene>
    <name evidence="6" type="ORF">BG015_002802</name>
</gene>
<evidence type="ECO:0000313" key="7">
    <source>
        <dbReference type="Proteomes" id="UP000748756"/>
    </source>
</evidence>
<proteinExistence type="predicted"/>
<organism evidence="6 7">
    <name type="scientific">Linnemannia schmuckeri</name>
    <dbReference type="NCBI Taxonomy" id="64567"/>
    <lineage>
        <taxon>Eukaryota</taxon>
        <taxon>Fungi</taxon>
        <taxon>Fungi incertae sedis</taxon>
        <taxon>Mucoromycota</taxon>
        <taxon>Mortierellomycotina</taxon>
        <taxon>Mortierellomycetes</taxon>
        <taxon>Mortierellales</taxon>
        <taxon>Mortierellaceae</taxon>
        <taxon>Linnemannia</taxon>
    </lineage>
</organism>
<dbReference type="InterPro" id="IPR028143">
    <property type="entry name" value="Get2/sif1"/>
</dbReference>
<evidence type="ECO:0000313" key="6">
    <source>
        <dbReference type="EMBL" id="KAF9137214.1"/>
    </source>
</evidence>
<feature type="compositionally biased region" description="Polar residues" evidence="4">
    <location>
        <begin position="90"/>
        <end position="105"/>
    </location>
</feature>
<feature type="compositionally biased region" description="Low complexity" evidence="4">
    <location>
        <begin position="66"/>
        <end position="81"/>
    </location>
</feature>
<name>A0A9P5RRN4_9FUNG</name>
<dbReference type="Pfam" id="PF08690">
    <property type="entry name" value="GET2"/>
    <property type="match status" value="1"/>
</dbReference>
<dbReference type="AlphaFoldDB" id="A0A9P5RRN4"/>
<feature type="compositionally biased region" description="Basic and acidic residues" evidence="4">
    <location>
        <begin position="52"/>
        <end position="64"/>
    </location>
</feature>
<evidence type="ECO:0000256" key="1">
    <source>
        <dbReference type="ARBA" id="ARBA00022692"/>
    </source>
</evidence>
<dbReference type="GO" id="GO:0006890">
    <property type="term" value="P:retrograde vesicle-mediated transport, Golgi to endoplasmic reticulum"/>
    <property type="evidence" value="ECO:0007669"/>
    <property type="project" value="TreeGrafter"/>
</dbReference>
<keyword evidence="2 5" id="KW-1133">Transmembrane helix</keyword>
<feature type="transmembrane region" description="Helical" evidence="5">
    <location>
        <begin position="350"/>
        <end position="371"/>
    </location>
</feature>
<dbReference type="Proteomes" id="UP000748756">
    <property type="component" value="Unassembled WGS sequence"/>
</dbReference>
<reference evidence="6" key="1">
    <citation type="journal article" date="2020" name="Fungal Divers.">
        <title>Resolving the Mortierellaceae phylogeny through synthesis of multi-gene phylogenetics and phylogenomics.</title>
        <authorList>
            <person name="Vandepol N."/>
            <person name="Liber J."/>
            <person name="Desiro A."/>
            <person name="Na H."/>
            <person name="Kennedy M."/>
            <person name="Barry K."/>
            <person name="Grigoriev I.V."/>
            <person name="Miller A.N."/>
            <person name="O'Donnell K."/>
            <person name="Stajich J.E."/>
            <person name="Bonito G."/>
        </authorList>
    </citation>
    <scope>NUCLEOTIDE SEQUENCE</scope>
    <source>
        <strain evidence="6">NRRL 6426</strain>
    </source>
</reference>
<dbReference type="EMBL" id="JAAAUQ010001581">
    <property type="protein sequence ID" value="KAF9137214.1"/>
    <property type="molecule type" value="Genomic_DNA"/>
</dbReference>
<feature type="region of interest" description="Disordered" evidence="4">
    <location>
        <begin position="17"/>
        <end position="181"/>
    </location>
</feature>
<keyword evidence="1 5" id="KW-0812">Transmembrane</keyword>
<evidence type="ECO:0000256" key="2">
    <source>
        <dbReference type="ARBA" id="ARBA00022989"/>
    </source>
</evidence>
<comment type="caution">
    <text evidence="6">The sequence shown here is derived from an EMBL/GenBank/DDBJ whole genome shotgun (WGS) entry which is preliminary data.</text>
</comment>
<feature type="transmembrane region" description="Helical" evidence="5">
    <location>
        <begin position="242"/>
        <end position="263"/>
    </location>
</feature>
<dbReference type="PANTHER" id="PTHR28263:SF1">
    <property type="entry name" value="GOLGI TO ER TRAFFIC PROTEIN 2"/>
    <property type="match status" value="1"/>
</dbReference>